<name>A0ABN2CLT1_9ACTN</name>
<keyword evidence="3" id="KW-1185">Reference proteome</keyword>
<feature type="compositionally biased region" description="Low complexity" evidence="1">
    <location>
        <begin position="682"/>
        <end position="694"/>
    </location>
</feature>
<protein>
    <recommendedName>
        <fullName evidence="4">Dynamin family protein</fullName>
    </recommendedName>
</protein>
<feature type="compositionally biased region" description="Pro residues" evidence="1">
    <location>
        <begin position="641"/>
        <end position="681"/>
    </location>
</feature>
<gene>
    <name evidence="2" type="ORF">GCM10009827_095110</name>
</gene>
<dbReference type="SUPFAM" id="SSF52540">
    <property type="entry name" value="P-loop containing nucleoside triphosphate hydrolases"/>
    <property type="match status" value="1"/>
</dbReference>
<feature type="region of interest" description="Disordered" evidence="1">
    <location>
        <begin position="641"/>
        <end position="705"/>
    </location>
</feature>
<reference evidence="2 3" key="1">
    <citation type="journal article" date="2019" name="Int. J. Syst. Evol. Microbiol.">
        <title>The Global Catalogue of Microorganisms (GCM) 10K type strain sequencing project: providing services to taxonomists for standard genome sequencing and annotation.</title>
        <authorList>
            <consortium name="The Broad Institute Genomics Platform"/>
            <consortium name="The Broad Institute Genome Sequencing Center for Infectious Disease"/>
            <person name="Wu L."/>
            <person name="Ma J."/>
        </authorList>
    </citation>
    <scope>NUCLEOTIDE SEQUENCE [LARGE SCALE GENOMIC DNA]</scope>
    <source>
        <strain evidence="2 3">JCM 15933</strain>
    </source>
</reference>
<dbReference type="RefSeq" id="WP_344511386.1">
    <property type="nucleotide sequence ID" value="NZ_BAAAQD010000028.1"/>
</dbReference>
<evidence type="ECO:0008006" key="4">
    <source>
        <dbReference type="Google" id="ProtNLM"/>
    </source>
</evidence>
<dbReference type="CDD" id="cd00882">
    <property type="entry name" value="Ras_like_GTPase"/>
    <property type="match status" value="1"/>
</dbReference>
<proteinExistence type="predicted"/>
<evidence type="ECO:0000313" key="2">
    <source>
        <dbReference type="EMBL" id="GAA1559094.1"/>
    </source>
</evidence>
<accession>A0ABN2CLT1</accession>
<evidence type="ECO:0000256" key="1">
    <source>
        <dbReference type="SAM" id="MobiDB-lite"/>
    </source>
</evidence>
<sequence>MAETDIHLRINEALNGRRGQRAFVDRLSAGWAAMTGGLDRLVGLLEAADQAVRREQDVAERARIIAEVGGLLQQGRALAGTGGRIVDAGRQIDAAAARVRRETVNIGVIGATKVGKSTLLRTITNLPDTVVPSTRFNPTTAAASSIYHTEGTPSATLMLHTWASFRDGYLAPLHDQAGLGPVPQDVAGFRDYRYPAAGSAEAAGAKADDYLRKLHAAHRSLASYEALLLGPDRTVRVPFERLRPYIAYPRKETGDPVEVQPYHAVRSVRIEQSFLDGTATRLGLIDLPGSGEAGLDIDRQFLQQVKNEIDLLVMVKRGDRKGASYLAEDSYTRNLADSARGGVPLEDYYVVVVNRDRANDPEGEYFDNTVKSVRDASLERDIRVLTADVAVRDEVVEELLQPLLRHLAGKLADMDRAVVRAAVSVASGAAAAVAAFAAEVRRSGQDLAQLLPNREDEFRTLAEELRNDLADDLSRLVDRYDAALAAGDAGRTLTEAIAEAVGEARAWTRGGLGHGDRATWTTKIHGQFVHGPLETKQDEYYRARTRIGEIFSGIDLSLAESVQQLWDDVAEVLRGRLTPELVPAGPNALHDLRATAGDRQARILAGALHRMCELKKDYGSVVLRVTQPIVREVHWDTVVPPSAPPSAPAPSSQWPPPPRSVPRPAAAPPQAAPPQAVPPQAAPAQAAPARQAAPTGGGSSQWVVMPDGSRKRVSRVVGQFGHPDPAVPQRAAFQQTAAVGVDGLYDELTAVVEHCVVELETALLDEVRLMTRILAAAADRFFDTVIRTNRSERDYENLCRQDMSSIWPQRFDGGNARVAAELERLQDQARAVTDLATAVSGLSADRGAP</sequence>
<dbReference type="Gene3D" id="3.40.50.300">
    <property type="entry name" value="P-loop containing nucleotide triphosphate hydrolases"/>
    <property type="match status" value="1"/>
</dbReference>
<organism evidence="2 3">
    <name type="scientific">Dactylosporangium maewongense</name>
    <dbReference type="NCBI Taxonomy" id="634393"/>
    <lineage>
        <taxon>Bacteria</taxon>
        <taxon>Bacillati</taxon>
        <taxon>Actinomycetota</taxon>
        <taxon>Actinomycetes</taxon>
        <taxon>Micromonosporales</taxon>
        <taxon>Micromonosporaceae</taxon>
        <taxon>Dactylosporangium</taxon>
    </lineage>
</organism>
<comment type="caution">
    <text evidence="2">The sequence shown here is derived from an EMBL/GenBank/DDBJ whole genome shotgun (WGS) entry which is preliminary data.</text>
</comment>
<dbReference type="EMBL" id="BAAAQD010000028">
    <property type="protein sequence ID" value="GAA1559094.1"/>
    <property type="molecule type" value="Genomic_DNA"/>
</dbReference>
<dbReference type="Proteomes" id="UP001501470">
    <property type="component" value="Unassembled WGS sequence"/>
</dbReference>
<evidence type="ECO:0000313" key="3">
    <source>
        <dbReference type="Proteomes" id="UP001501470"/>
    </source>
</evidence>
<dbReference type="InterPro" id="IPR027417">
    <property type="entry name" value="P-loop_NTPase"/>
</dbReference>